<dbReference type="AlphaFoldDB" id="A0A840XNX3"/>
<organism evidence="1 2">
    <name type="scientific">Microcella frigidaquae</name>
    <dbReference type="NCBI Taxonomy" id="424758"/>
    <lineage>
        <taxon>Bacteria</taxon>
        <taxon>Bacillati</taxon>
        <taxon>Actinomycetota</taxon>
        <taxon>Actinomycetes</taxon>
        <taxon>Micrococcales</taxon>
        <taxon>Microbacteriaceae</taxon>
        <taxon>Microcella</taxon>
    </lineage>
</organism>
<sequence length="249" mass="26621">MSSVESTPTPTASAAVDAVAQWFAALHADLEGMNRDIEAILSSASDPTADVARLAKAGRDGIKDRVRVLLGERPRVNGAGLIFSRSARGEGKGVTEWWVRDGDGDVTRYQFGVNPGGQRFYDYETLEWFTVSFTTGRPWLTGPYIDYLGVEEYIVTATVRAEVHGRAVGVTGLDMTVAELERELLPLLRLARRPSALLNAHGGVLVSSTSSFAPGDLVTAPPAGFLRLPIPALDATLSLLVADAPADAR</sequence>
<accession>A0A840XNX3</accession>
<dbReference type="OrthoDB" id="8687362at2"/>
<evidence type="ECO:0000313" key="2">
    <source>
        <dbReference type="Proteomes" id="UP000552883"/>
    </source>
</evidence>
<name>A0A840XNX3_9MICO</name>
<dbReference type="Gene3D" id="3.30.450.20">
    <property type="entry name" value="PAS domain"/>
    <property type="match status" value="1"/>
</dbReference>
<gene>
    <name evidence="1" type="ORF">BJ959_001794</name>
</gene>
<proteinExistence type="predicted"/>
<dbReference type="CDD" id="cd12913">
    <property type="entry name" value="PDC1_MCP_like"/>
    <property type="match status" value="1"/>
</dbReference>
<keyword evidence="2" id="KW-1185">Reference proteome</keyword>
<evidence type="ECO:0000313" key="1">
    <source>
        <dbReference type="EMBL" id="MBB5618298.1"/>
    </source>
</evidence>
<reference evidence="1 2" key="1">
    <citation type="submission" date="2020-08" db="EMBL/GenBank/DDBJ databases">
        <title>Sequencing the genomes of 1000 actinobacteria strains.</title>
        <authorList>
            <person name="Klenk H.-P."/>
        </authorList>
    </citation>
    <scope>NUCLEOTIDE SEQUENCE [LARGE SCALE GENOMIC DNA]</scope>
    <source>
        <strain evidence="1 2">DSM 23889</strain>
    </source>
</reference>
<protein>
    <submittedName>
        <fullName evidence="1">Uncharacterized protein</fullName>
    </submittedName>
</protein>
<dbReference type="EMBL" id="JACHBS010000001">
    <property type="protein sequence ID" value="MBB5618298.1"/>
    <property type="molecule type" value="Genomic_DNA"/>
</dbReference>
<dbReference type="RefSeq" id="WP_153982256.1">
    <property type="nucleotide sequence ID" value="NZ_BAAANZ010000002.1"/>
</dbReference>
<comment type="caution">
    <text evidence="1">The sequence shown here is derived from an EMBL/GenBank/DDBJ whole genome shotgun (WGS) entry which is preliminary data.</text>
</comment>
<dbReference type="Proteomes" id="UP000552883">
    <property type="component" value="Unassembled WGS sequence"/>
</dbReference>